<dbReference type="InterPro" id="IPR038087">
    <property type="entry name" value="RNAP_delta_N_dom_sf"/>
</dbReference>
<feature type="domain" description="HTH HARE-type" evidence="2">
    <location>
        <begin position="217"/>
        <end position="284"/>
    </location>
</feature>
<dbReference type="Pfam" id="PF04545">
    <property type="entry name" value="Sigma70_r4"/>
    <property type="match status" value="1"/>
</dbReference>
<dbReference type="Proteomes" id="UP000177932">
    <property type="component" value="Unassembled WGS sequence"/>
</dbReference>
<dbReference type="STRING" id="1802158.A2827_02265"/>
<dbReference type="GO" id="GO:0003700">
    <property type="term" value="F:DNA-binding transcription factor activity"/>
    <property type="evidence" value="ECO:0007669"/>
    <property type="project" value="InterPro"/>
</dbReference>
<protein>
    <recommendedName>
        <fullName evidence="2">HTH HARE-type domain-containing protein</fullName>
    </recommendedName>
</protein>
<dbReference type="InterPro" id="IPR007630">
    <property type="entry name" value="RNA_pol_sigma70_r4"/>
</dbReference>
<accession>A0A1G2H6Y1</accession>
<evidence type="ECO:0000313" key="3">
    <source>
        <dbReference type="EMBL" id="OGZ58235.1"/>
    </source>
</evidence>
<dbReference type="InterPro" id="IPR050239">
    <property type="entry name" value="Sigma-70_RNA_pol_init_factors"/>
</dbReference>
<dbReference type="PANTHER" id="PTHR30603">
    <property type="entry name" value="RNA POLYMERASE SIGMA FACTOR RPO"/>
    <property type="match status" value="1"/>
</dbReference>
<dbReference type="Gene3D" id="1.10.10.10">
    <property type="entry name" value="Winged helix-like DNA-binding domain superfamily/Winged helix DNA-binding domain"/>
    <property type="match status" value="1"/>
</dbReference>
<dbReference type="InterPro" id="IPR007759">
    <property type="entry name" value="Asxl_HARE-HTH"/>
</dbReference>
<dbReference type="Gene3D" id="1.10.10.1250">
    <property type="entry name" value="RNA polymerase, subunit delta, N-terminal domain"/>
    <property type="match status" value="1"/>
</dbReference>
<dbReference type="GO" id="GO:0006352">
    <property type="term" value="P:DNA-templated transcription initiation"/>
    <property type="evidence" value="ECO:0007669"/>
    <property type="project" value="InterPro"/>
</dbReference>
<evidence type="ECO:0000313" key="4">
    <source>
        <dbReference type="Proteomes" id="UP000177932"/>
    </source>
</evidence>
<reference evidence="3 4" key="1">
    <citation type="journal article" date="2016" name="Nat. Commun.">
        <title>Thousands of microbial genomes shed light on interconnected biogeochemical processes in an aquifer system.</title>
        <authorList>
            <person name="Anantharaman K."/>
            <person name="Brown C.T."/>
            <person name="Hug L.A."/>
            <person name="Sharon I."/>
            <person name="Castelle C.J."/>
            <person name="Probst A.J."/>
            <person name="Thomas B.C."/>
            <person name="Singh A."/>
            <person name="Wilkins M.J."/>
            <person name="Karaoz U."/>
            <person name="Brodie E.L."/>
            <person name="Williams K.H."/>
            <person name="Hubbard S.S."/>
            <person name="Banfield J.F."/>
        </authorList>
    </citation>
    <scope>NUCLEOTIDE SEQUENCE [LARGE SCALE GENOMIC DNA]</scope>
</reference>
<gene>
    <name evidence="3" type="ORF">A2827_02265</name>
</gene>
<evidence type="ECO:0000256" key="1">
    <source>
        <dbReference type="ARBA" id="ARBA00023163"/>
    </source>
</evidence>
<dbReference type="PROSITE" id="PS51913">
    <property type="entry name" value="HTH_HARE"/>
    <property type="match status" value="1"/>
</dbReference>
<proteinExistence type="predicted"/>
<evidence type="ECO:0000259" key="2">
    <source>
        <dbReference type="PROSITE" id="PS51913"/>
    </source>
</evidence>
<keyword evidence="1" id="KW-0804">Transcription</keyword>
<sequence>MVNTAKQSNIQKSVSKVLGFLNDKNREVLERRFGIGIENAETLEAIGRSHGITRERVRQIQEYGLKKLSQGEAKEILTPVFNSVKDVITSNGGIVGEKHLFSVLSNPNQNAYFALAIRLMSGLAEGKETDDITARYALDHKILEKSDALVLKVHSILESKSAVVSTEELDNIIARESKLISKDLNLRSGNIILLSKIIKLGPFGDYGLAYWPAVTPKGVRDKAHLVFEKEQRPLHFTEISSLIDKYFVANLAKKRTHPQTVHNELIKDPRFILIGRGLYALSEWGYEPGTVKDVLVQIMKEEGRPLAKGELLNLVSDRRFVKPNTVLLNLQNKNYFKKSEGNKYYLA</sequence>
<name>A0A1G2H6Y1_9BACT</name>
<dbReference type="PRINTS" id="PR00046">
    <property type="entry name" value="SIGMA70FCT"/>
</dbReference>
<organism evidence="3 4">
    <name type="scientific">Candidatus Spechtbacteria bacterium RIFCSPHIGHO2_01_FULL_43_30</name>
    <dbReference type="NCBI Taxonomy" id="1802158"/>
    <lineage>
        <taxon>Bacteria</taxon>
        <taxon>Candidatus Spechtiibacteriota</taxon>
    </lineage>
</organism>
<dbReference type="SUPFAM" id="SSF88659">
    <property type="entry name" value="Sigma3 and sigma4 domains of RNA polymerase sigma factors"/>
    <property type="match status" value="1"/>
</dbReference>
<dbReference type="AlphaFoldDB" id="A0A1G2H6Y1"/>
<dbReference type="InterPro" id="IPR036388">
    <property type="entry name" value="WH-like_DNA-bd_sf"/>
</dbReference>
<dbReference type="EMBL" id="MHOD01000012">
    <property type="protein sequence ID" value="OGZ58235.1"/>
    <property type="molecule type" value="Genomic_DNA"/>
</dbReference>
<comment type="caution">
    <text evidence="3">The sequence shown here is derived from an EMBL/GenBank/DDBJ whole genome shotgun (WGS) entry which is preliminary data.</text>
</comment>
<dbReference type="InterPro" id="IPR013324">
    <property type="entry name" value="RNA_pol_sigma_r3/r4-like"/>
</dbReference>
<dbReference type="PANTHER" id="PTHR30603:SF47">
    <property type="entry name" value="RNA POLYMERASE SIGMA FACTOR SIGD, CHLOROPLASTIC"/>
    <property type="match status" value="1"/>
</dbReference>
<dbReference type="InterPro" id="IPR000943">
    <property type="entry name" value="RNA_pol_sigma70"/>
</dbReference>